<evidence type="ECO:0000256" key="2">
    <source>
        <dbReference type="ARBA" id="ARBA00022801"/>
    </source>
</evidence>
<dbReference type="InterPro" id="IPR029055">
    <property type="entry name" value="Ntn_hydrolases_N"/>
</dbReference>
<dbReference type="GO" id="GO:0016787">
    <property type="term" value="F:hydrolase activity"/>
    <property type="evidence" value="ECO:0007669"/>
    <property type="project" value="UniProtKB-KW"/>
</dbReference>
<evidence type="ECO:0000256" key="1">
    <source>
        <dbReference type="ARBA" id="ARBA00006625"/>
    </source>
</evidence>
<accession>A0A3D9BKT5</accession>
<dbReference type="EMBL" id="QNVS01000031">
    <property type="protein sequence ID" value="REC54066.1"/>
    <property type="molecule type" value="Genomic_DNA"/>
</dbReference>
<keyword evidence="3" id="KW-0812">Transmembrane</keyword>
<evidence type="ECO:0000259" key="4">
    <source>
        <dbReference type="Pfam" id="PF02275"/>
    </source>
</evidence>
<evidence type="ECO:0000313" key="6">
    <source>
        <dbReference type="Proteomes" id="UP000256512"/>
    </source>
</evidence>
<evidence type="ECO:0000313" key="5">
    <source>
        <dbReference type="EMBL" id="REC54066.1"/>
    </source>
</evidence>
<gene>
    <name evidence="5" type="ORF">DRF62_11090</name>
</gene>
<name>A0A3D9BKT5_9FLAO</name>
<sequence>MADYLWRLRRDSGTRISKNDDERFNSKNFKNNLDIMKLLILRCLLLAAITYSTTIDACSAFLLKGKDHCVVGFNENWKTMPGMIVVNKRDIAKRNISWENLTTENLNSKKSWTSKYGSVTFNLLGYDFPCYGVNEKGLFLVELYLEETTKVNNPKQPDLFWAQWIQYQLDNYKSVKEVVDHLNDGPNIDWWPNAAGSHFFLTDAKGNTATIALLDGKYKVLTDKDMSMPLLCNNQYKKDLEATQKYDFLGGTEKYDFTQRKNWEDRYSRAFYMLKNYKYDQKPVDYAWSILTSVYAGEWQTVIDVKNMNLYFRSDLKKEIKSINIKELDFSKNADVNFLDIHTDHLGKVNQNFQPLTLHKNNEYVEKGFPIGYDNKDFGTSEMFVTLKENIKKFFRSVLPD</sequence>
<feature type="domain" description="Choloylglycine hydrolase/NAAA C-terminal" evidence="4">
    <location>
        <begin position="58"/>
        <end position="325"/>
    </location>
</feature>
<reference evidence="5 6" key="1">
    <citation type="journal article" date="2006" name="Int. J. Syst. Evol. Microbiol.">
        <title>Chryseobacterium piscium sp. nov., isolated from fish of the South Atlantic Ocean off South Africa.</title>
        <authorList>
            <person name="de Beer H."/>
            <person name="Hugo C.J."/>
            <person name="Jooste P.J."/>
            <person name="Vancanneyt M."/>
            <person name="Coenye T."/>
            <person name="Vandamme P."/>
        </authorList>
    </citation>
    <scope>NUCLEOTIDE SEQUENCE [LARGE SCALE GENOMIC DNA]</scope>
    <source>
        <strain evidence="5 6">CCUG 51923</strain>
    </source>
</reference>
<dbReference type="SUPFAM" id="SSF56235">
    <property type="entry name" value="N-terminal nucleophile aminohydrolases (Ntn hydrolases)"/>
    <property type="match status" value="1"/>
</dbReference>
<organism evidence="5 6">
    <name type="scientific">Chryseobacterium piscium</name>
    <dbReference type="NCBI Taxonomy" id="333702"/>
    <lineage>
        <taxon>Bacteria</taxon>
        <taxon>Pseudomonadati</taxon>
        <taxon>Bacteroidota</taxon>
        <taxon>Flavobacteriia</taxon>
        <taxon>Flavobacteriales</taxon>
        <taxon>Weeksellaceae</taxon>
        <taxon>Chryseobacterium group</taxon>
        <taxon>Chryseobacterium</taxon>
    </lineage>
</organism>
<dbReference type="InterPro" id="IPR029132">
    <property type="entry name" value="CBAH/NAAA_C"/>
</dbReference>
<keyword evidence="2" id="KW-0378">Hydrolase</keyword>
<dbReference type="InterPro" id="IPR052193">
    <property type="entry name" value="Peptidase_C59"/>
</dbReference>
<dbReference type="AlphaFoldDB" id="A0A3D9BKT5"/>
<feature type="transmembrane region" description="Helical" evidence="3">
    <location>
        <begin position="39"/>
        <end position="63"/>
    </location>
</feature>
<comment type="similarity">
    <text evidence="1">Belongs to the peptidase C59 family.</text>
</comment>
<protein>
    <recommendedName>
        <fullName evidence="4">Choloylglycine hydrolase/NAAA C-terminal domain-containing protein</fullName>
    </recommendedName>
</protein>
<dbReference type="PANTHER" id="PTHR35527">
    <property type="entry name" value="CHOLOYLGLYCINE HYDROLASE"/>
    <property type="match status" value="1"/>
</dbReference>
<keyword evidence="6" id="KW-1185">Reference proteome</keyword>
<dbReference type="Gene3D" id="3.60.60.10">
    <property type="entry name" value="Penicillin V Acylase, Chain A"/>
    <property type="match status" value="1"/>
</dbReference>
<proteinExistence type="inferred from homology"/>
<evidence type="ECO:0000256" key="3">
    <source>
        <dbReference type="SAM" id="Phobius"/>
    </source>
</evidence>
<comment type="caution">
    <text evidence="5">The sequence shown here is derived from an EMBL/GenBank/DDBJ whole genome shotgun (WGS) entry which is preliminary data.</text>
</comment>
<dbReference type="PANTHER" id="PTHR35527:SF2">
    <property type="entry name" value="HYDROLASE"/>
    <property type="match status" value="1"/>
</dbReference>
<dbReference type="Pfam" id="PF02275">
    <property type="entry name" value="CBAH"/>
    <property type="match status" value="1"/>
</dbReference>
<keyword evidence="3" id="KW-0472">Membrane</keyword>
<keyword evidence="3" id="KW-1133">Transmembrane helix</keyword>
<dbReference type="Proteomes" id="UP000256512">
    <property type="component" value="Unassembled WGS sequence"/>
</dbReference>